<feature type="region of interest" description="Disordered" evidence="1">
    <location>
        <begin position="497"/>
        <end position="595"/>
    </location>
</feature>
<feature type="compositionally biased region" description="Low complexity" evidence="1">
    <location>
        <begin position="545"/>
        <end position="557"/>
    </location>
</feature>
<dbReference type="EMBL" id="JARBHB010000003">
    <property type="protein sequence ID" value="KAJ8888068.1"/>
    <property type="molecule type" value="Genomic_DNA"/>
</dbReference>
<proteinExistence type="predicted"/>
<protein>
    <submittedName>
        <fullName evidence="2">Uncharacterized protein</fullName>
    </submittedName>
</protein>
<name>A0ABQ9HW85_9NEOP</name>
<evidence type="ECO:0000313" key="3">
    <source>
        <dbReference type="Proteomes" id="UP001159363"/>
    </source>
</evidence>
<evidence type="ECO:0000256" key="1">
    <source>
        <dbReference type="SAM" id="MobiDB-lite"/>
    </source>
</evidence>
<organism evidence="2 3">
    <name type="scientific">Dryococelus australis</name>
    <dbReference type="NCBI Taxonomy" id="614101"/>
    <lineage>
        <taxon>Eukaryota</taxon>
        <taxon>Metazoa</taxon>
        <taxon>Ecdysozoa</taxon>
        <taxon>Arthropoda</taxon>
        <taxon>Hexapoda</taxon>
        <taxon>Insecta</taxon>
        <taxon>Pterygota</taxon>
        <taxon>Neoptera</taxon>
        <taxon>Polyneoptera</taxon>
        <taxon>Phasmatodea</taxon>
        <taxon>Verophasmatodea</taxon>
        <taxon>Anareolatae</taxon>
        <taxon>Phasmatidae</taxon>
        <taxon>Eurycanthinae</taxon>
        <taxon>Dryococelus</taxon>
    </lineage>
</organism>
<keyword evidence="3" id="KW-1185">Reference proteome</keyword>
<gene>
    <name evidence="2" type="ORF">PR048_007554</name>
</gene>
<reference evidence="2 3" key="1">
    <citation type="submission" date="2023-02" db="EMBL/GenBank/DDBJ databases">
        <title>LHISI_Scaffold_Assembly.</title>
        <authorList>
            <person name="Stuart O.P."/>
            <person name="Cleave R."/>
            <person name="Magrath M.J.L."/>
            <person name="Mikheyev A.S."/>
        </authorList>
    </citation>
    <scope>NUCLEOTIDE SEQUENCE [LARGE SCALE GENOMIC DNA]</scope>
    <source>
        <strain evidence="2">Daus_M_001</strain>
        <tissue evidence="2">Leg muscle</tissue>
    </source>
</reference>
<dbReference type="Proteomes" id="UP001159363">
    <property type="component" value="Chromosome 3"/>
</dbReference>
<evidence type="ECO:0000313" key="2">
    <source>
        <dbReference type="EMBL" id="KAJ8888068.1"/>
    </source>
</evidence>
<sequence>MHNSEVGNLGAGLPISSSLGVPRNPLYTTSKLTVLRLGFQFPLCWECLATLAAQLPSWQPTTIWNEPTLTMTTGYKNVIFLAKLPKMSCHPVAQSVGAPPIWVAGGSGFESRRQLTVGCHHDSSHHQAALYLLHPEPRDGRWAPRCCAARAAVAGGTLARPAPEQTRSFYSHVHVGDTTQNPNAHTPSTHVSISDSAQNPAWHRIKTFLTLNGEGTIVVHDSGNILVTACSAIVIARHNGNTARHLRTLNRYAVRCIALIAASGRGSVVVRQLAYHRGEPSSIPRRGRPRISARGNRVARCGWSADFLGDIPFSPTPAFQRCSVLTSLYSHWLSMFRASTTVQSTLYRSLLSVSEMTKISGVGCSQGLRALSLPQEFAVGRLSDARAARTVPAVGDKHLYSPELLGVRETCTCQHFRRPLVAMSSPKTTLHARPNYTNIWSDIWSVAHSQRYMNRLRPRPVRWSANHLSLGFAVCRQSEHCLNVRYAHIGSGRVKWSECTHRKRSQGTGKKADDGEDCMTPHDDEPDEKTIPTQQHAPTTGRLLPACPGPEGAAAAADAREVGEGEAPSGRPDGTLPSPPPQKPSSDAGMIHTRDDGLSLTGRGCRVVLVVWTDLAAHPRQYSWQMGSRSDYRFGGFPRGHPVSPALAYSPHFTPIGSQDLYVKRRRNISTPLAHSRLDSAVMCTNMPISTVHWLSVVPVEGDDWARVNPELSSTMWTNGRTVSLLASHQDEPGSIPGRVTPGIFASGNRAGRCRWSAGSLGYLPFPPPLHSGAAPFSPHFTLIGSQDLVVKSHPNLSTQHSPFLYDSLICGIITIPY</sequence>
<comment type="caution">
    <text evidence="2">The sequence shown here is derived from an EMBL/GenBank/DDBJ whole genome shotgun (WGS) entry which is preliminary data.</text>
</comment>
<accession>A0ABQ9HW85</accession>